<protein>
    <recommendedName>
        <fullName evidence="3">mRNA interferase</fullName>
        <ecNumber evidence="3">3.1.-.-</ecNumber>
    </recommendedName>
</protein>
<keyword evidence="2" id="KW-1277">Toxin-antitoxin system</keyword>
<proteinExistence type="inferred from homology"/>
<dbReference type="GO" id="GO:0016787">
    <property type="term" value="F:hydrolase activity"/>
    <property type="evidence" value="ECO:0007669"/>
    <property type="project" value="UniProtKB-KW"/>
</dbReference>
<dbReference type="GO" id="GO:0003677">
    <property type="term" value="F:DNA binding"/>
    <property type="evidence" value="ECO:0007669"/>
    <property type="project" value="InterPro"/>
</dbReference>
<dbReference type="GO" id="GO:0004521">
    <property type="term" value="F:RNA endonuclease activity"/>
    <property type="evidence" value="ECO:0007669"/>
    <property type="project" value="TreeGrafter"/>
</dbReference>
<dbReference type="Gene3D" id="2.30.30.110">
    <property type="match status" value="1"/>
</dbReference>
<comment type="caution">
    <text evidence="4">The sequence shown here is derived from an EMBL/GenBank/DDBJ whole genome shotgun (WGS) entry which is preliminary data.</text>
</comment>
<comment type="similarity">
    <text evidence="1 3">Belongs to the PemK/MazF family.</text>
</comment>
<dbReference type="GO" id="GO:0006402">
    <property type="term" value="P:mRNA catabolic process"/>
    <property type="evidence" value="ECO:0007669"/>
    <property type="project" value="TreeGrafter"/>
</dbReference>
<keyword evidence="3" id="KW-0378">Hydrolase</keyword>
<evidence type="ECO:0000256" key="2">
    <source>
        <dbReference type="ARBA" id="ARBA00022649"/>
    </source>
</evidence>
<evidence type="ECO:0000256" key="1">
    <source>
        <dbReference type="ARBA" id="ARBA00007521"/>
    </source>
</evidence>
<name>A0A098Y5K0_9ACTN</name>
<dbReference type="EC" id="3.1.-.-" evidence="3"/>
<keyword evidence="5" id="KW-1185">Reference proteome</keyword>
<dbReference type="Proteomes" id="UP000029713">
    <property type="component" value="Unassembled WGS sequence"/>
</dbReference>
<dbReference type="Pfam" id="PF02452">
    <property type="entry name" value="PemK_toxin"/>
    <property type="match status" value="1"/>
</dbReference>
<dbReference type="PIRSF" id="PIRSF033490">
    <property type="entry name" value="MazF"/>
    <property type="match status" value="1"/>
</dbReference>
<comment type="function">
    <text evidence="3">Toxic component of a type II toxin-antitoxin (TA) system.</text>
</comment>
<accession>A0A098Y5K0</accession>
<dbReference type="STRING" id="1522368.IN07_15530"/>
<organism evidence="4 5">
    <name type="scientific">Modestobacter caceresii</name>
    <dbReference type="NCBI Taxonomy" id="1522368"/>
    <lineage>
        <taxon>Bacteria</taxon>
        <taxon>Bacillati</taxon>
        <taxon>Actinomycetota</taxon>
        <taxon>Actinomycetes</taxon>
        <taxon>Geodermatophilales</taxon>
        <taxon>Geodermatophilaceae</taxon>
        <taxon>Modestobacter</taxon>
    </lineage>
</organism>
<dbReference type="PANTHER" id="PTHR33988:SF1">
    <property type="entry name" value="ENDORIBONUCLEASE MAZF7-RELATED"/>
    <property type="match status" value="1"/>
</dbReference>
<evidence type="ECO:0000313" key="4">
    <source>
        <dbReference type="EMBL" id="KGH45744.1"/>
    </source>
</evidence>
<dbReference type="GO" id="GO:0016075">
    <property type="term" value="P:rRNA catabolic process"/>
    <property type="evidence" value="ECO:0007669"/>
    <property type="project" value="TreeGrafter"/>
</dbReference>
<keyword evidence="3" id="KW-0255">Endonuclease</keyword>
<dbReference type="EMBL" id="JPMX01000073">
    <property type="protein sequence ID" value="KGH45744.1"/>
    <property type="molecule type" value="Genomic_DNA"/>
</dbReference>
<evidence type="ECO:0000313" key="5">
    <source>
        <dbReference type="Proteomes" id="UP000029713"/>
    </source>
</evidence>
<dbReference type="AlphaFoldDB" id="A0A098Y5K0"/>
<dbReference type="PANTHER" id="PTHR33988">
    <property type="entry name" value="ENDORIBONUCLEASE MAZF-RELATED"/>
    <property type="match status" value="1"/>
</dbReference>
<dbReference type="SUPFAM" id="SSF50118">
    <property type="entry name" value="Cell growth inhibitor/plasmid maintenance toxic component"/>
    <property type="match status" value="1"/>
</dbReference>
<keyword evidence="3" id="KW-0540">Nuclease</keyword>
<dbReference type="OrthoDB" id="9808744at2"/>
<dbReference type="InterPro" id="IPR003477">
    <property type="entry name" value="PemK-like"/>
</dbReference>
<evidence type="ECO:0000256" key="3">
    <source>
        <dbReference type="PIRNR" id="PIRNR033490"/>
    </source>
</evidence>
<gene>
    <name evidence="4" type="ORF">IN07_15530</name>
</gene>
<dbReference type="InterPro" id="IPR011067">
    <property type="entry name" value="Plasmid_toxin/cell-grow_inhib"/>
</dbReference>
<sequence length="115" mass="12456">MRRGEVRLVDLEPVRGTKANKRRPAVLVSNDRANATAARLGRGVVTVVPVTSNVARVFPFQALLPAERTGLPADSKAQGEQIRSVAVERIGAVLGQVPPNLMDELDEAMRVHLQL</sequence>
<reference evidence="4 5" key="1">
    <citation type="submission" date="2014-07" db="EMBL/GenBank/DDBJ databases">
        <title>Biosystematic studies on Modestobacter strains isolated from extreme hyper-arid desert soil and from historic building.</title>
        <authorList>
            <person name="Bukarasam K."/>
            <person name="Bull A."/>
            <person name="Girard G."/>
            <person name="van Wezel G."/>
            <person name="Goodfellow M."/>
        </authorList>
    </citation>
    <scope>NUCLEOTIDE SEQUENCE [LARGE SCALE GENOMIC DNA]</scope>
    <source>
        <strain evidence="4 5">KNN45-2b</strain>
    </source>
</reference>